<name>A0A9X2HQX8_9SPHN</name>
<gene>
    <name evidence="2" type="ORF">M9979_05045</name>
</gene>
<sequence>MTGNRIRLALAITVAASGLSTATPAFARGCNGVVEFWTWGCAYWDNNNGPNFKYYKKQAVPVAIPKSGIAVKVKDGQAYANVNGQDKPIVNGVSGLVAAGGGNLVAAGGGNLVAAGGGNLQVWNSN</sequence>
<protein>
    <recommendedName>
        <fullName evidence="4">Secreted protein</fullName>
    </recommendedName>
</protein>
<dbReference type="AlphaFoldDB" id="A0A9X2HQX8"/>
<feature type="signal peptide" evidence="1">
    <location>
        <begin position="1"/>
        <end position="27"/>
    </location>
</feature>
<evidence type="ECO:0000256" key="1">
    <source>
        <dbReference type="SAM" id="SignalP"/>
    </source>
</evidence>
<proteinExistence type="predicted"/>
<keyword evidence="3" id="KW-1185">Reference proteome</keyword>
<evidence type="ECO:0000313" key="2">
    <source>
        <dbReference type="EMBL" id="MCP3734242.1"/>
    </source>
</evidence>
<dbReference type="Proteomes" id="UP001139486">
    <property type="component" value="Unassembled WGS sequence"/>
</dbReference>
<dbReference type="RefSeq" id="WP_254288251.1">
    <property type="nucleotide sequence ID" value="NZ_JAMLDY010000005.1"/>
</dbReference>
<accession>A0A9X2HQX8</accession>
<comment type="caution">
    <text evidence="2">The sequence shown here is derived from an EMBL/GenBank/DDBJ whole genome shotgun (WGS) entry which is preliminary data.</text>
</comment>
<reference evidence="2" key="1">
    <citation type="submission" date="2022-05" db="EMBL/GenBank/DDBJ databases">
        <title>Sphingomonas sp. strain RP10 Genome sequencing and assembly.</title>
        <authorList>
            <person name="Kim I."/>
        </authorList>
    </citation>
    <scope>NUCLEOTIDE SEQUENCE</scope>
    <source>
        <strain evidence="2">RP10</strain>
    </source>
</reference>
<keyword evidence="1" id="KW-0732">Signal</keyword>
<organism evidence="2 3">
    <name type="scientific">Sphingomonas liriopis</name>
    <dbReference type="NCBI Taxonomy" id="2949094"/>
    <lineage>
        <taxon>Bacteria</taxon>
        <taxon>Pseudomonadati</taxon>
        <taxon>Pseudomonadota</taxon>
        <taxon>Alphaproteobacteria</taxon>
        <taxon>Sphingomonadales</taxon>
        <taxon>Sphingomonadaceae</taxon>
        <taxon>Sphingomonas</taxon>
    </lineage>
</organism>
<evidence type="ECO:0008006" key="4">
    <source>
        <dbReference type="Google" id="ProtNLM"/>
    </source>
</evidence>
<feature type="chain" id="PRO_5040979239" description="Secreted protein" evidence="1">
    <location>
        <begin position="28"/>
        <end position="126"/>
    </location>
</feature>
<dbReference type="EMBL" id="JAMLDY010000005">
    <property type="protein sequence ID" value="MCP3734242.1"/>
    <property type="molecule type" value="Genomic_DNA"/>
</dbReference>
<evidence type="ECO:0000313" key="3">
    <source>
        <dbReference type="Proteomes" id="UP001139486"/>
    </source>
</evidence>